<dbReference type="PANTHER" id="PTHR48079:SF6">
    <property type="entry name" value="NAD(P)-BINDING DOMAIN-CONTAINING PROTEIN-RELATED"/>
    <property type="match status" value="1"/>
</dbReference>
<dbReference type="InterPro" id="IPR051783">
    <property type="entry name" value="NAD(P)-dependent_oxidoreduct"/>
</dbReference>
<comment type="caution">
    <text evidence="2">The sequence shown here is derived from an EMBL/GenBank/DDBJ whole genome shotgun (WGS) entry which is preliminary data.</text>
</comment>
<dbReference type="GO" id="GO:0004029">
    <property type="term" value="F:aldehyde dehydrogenase (NAD+) activity"/>
    <property type="evidence" value="ECO:0007669"/>
    <property type="project" value="TreeGrafter"/>
</dbReference>
<dbReference type="GO" id="GO:0005737">
    <property type="term" value="C:cytoplasm"/>
    <property type="evidence" value="ECO:0007669"/>
    <property type="project" value="TreeGrafter"/>
</dbReference>
<evidence type="ECO:0000313" key="2">
    <source>
        <dbReference type="EMBL" id="NAS12034.1"/>
    </source>
</evidence>
<organism evidence="2 3">
    <name type="scientific">Poritiphilus flavus</name>
    <dbReference type="NCBI Taxonomy" id="2697053"/>
    <lineage>
        <taxon>Bacteria</taxon>
        <taxon>Pseudomonadati</taxon>
        <taxon>Bacteroidota</taxon>
        <taxon>Flavobacteriia</taxon>
        <taxon>Flavobacteriales</taxon>
        <taxon>Flavobacteriaceae</taxon>
        <taxon>Poritiphilus</taxon>
    </lineage>
</organism>
<dbReference type="SUPFAM" id="SSF51735">
    <property type="entry name" value="NAD(P)-binding Rossmann-fold domains"/>
    <property type="match status" value="1"/>
</dbReference>
<dbReference type="EMBL" id="WXYO01000003">
    <property type="protein sequence ID" value="NAS12034.1"/>
    <property type="molecule type" value="Genomic_DNA"/>
</dbReference>
<dbReference type="Proteomes" id="UP000475249">
    <property type="component" value="Unassembled WGS sequence"/>
</dbReference>
<evidence type="ECO:0000313" key="3">
    <source>
        <dbReference type="Proteomes" id="UP000475249"/>
    </source>
</evidence>
<sequence length="314" mass="35407">MQTILGSGGIIATELAKALKAYTDAIRLVSRNPEKVNPTDQLHLADLTKTDEVQKAVEGSEVVYVTIGFPYNAKVWKALWPPFIDDVISACEDHNSRLVFFDNIYMYDPAYLNDMTEETPIHPSSKKGKVRAIVANKILNAAAEGRIKALIARCADYYGPGVGKNGILRETVFKNLHQGKKANWLGSLQFKHSFTYTPDAGKATALLGNTEDAYNQVWHLPTASDPPTGKEWIERIAQALGVSPRYQLASRFTVRVLGLFVPIMKELVEMIYQYDRDYIFQSGKFESRFDFRPTPYEQGIREIVEADFKKVDYL</sequence>
<proteinExistence type="predicted"/>
<protein>
    <submittedName>
        <fullName evidence="2">NAD-dependent epimerase/dehydratase family protein</fullName>
    </submittedName>
</protein>
<dbReference type="InterPro" id="IPR036291">
    <property type="entry name" value="NAD(P)-bd_dom_sf"/>
</dbReference>
<evidence type="ECO:0000259" key="1">
    <source>
        <dbReference type="Pfam" id="PF01370"/>
    </source>
</evidence>
<dbReference type="PANTHER" id="PTHR48079">
    <property type="entry name" value="PROTEIN YEEZ"/>
    <property type="match status" value="1"/>
</dbReference>
<name>A0A6L9EBG5_9FLAO</name>
<accession>A0A6L9EBG5</accession>
<dbReference type="Gene3D" id="3.40.50.720">
    <property type="entry name" value="NAD(P)-binding Rossmann-like Domain"/>
    <property type="match status" value="1"/>
</dbReference>
<dbReference type="AlphaFoldDB" id="A0A6L9EBG5"/>
<dbReference type="RefSeq" id="WP_161435062.1">
    <property type="nucleotide sequence ID" value="NZ_WXYO01000003.1"/>
</dbReference>
<gene>
    <name evidence="2" type="ORF">GTQ38_08485</name>
</gene>
<feature type="domain" description="NAD-dependent epimerase/dehydratase" evidence="1">
    <location>
        <begin position="4"/>
        <end position="210"/>
    </location>
</feature>
<keyword evidence="3" id="KW-1185">Reference proteome</keyword>
<dbReference type="Pfam" id="PF01370">
    <property type="entry name" value="Epimerase"/>
    <property type="match status" value="1"/>
</dbReference>
<reference evidence="2 3" key="1">
    <citation type="submission" date="2020-01" db="EMBL/GenBank/DDBJ databases">
        <title>Bacteria diversity of Porities sp.</title>
        <authorList>
            <person name="Wang G."/>
        </authorList>
    </citation>
    <scope>NUCLEOTIDE SEQUENCE [LARGE SCALE GENOMIC DNA]</scope>
    <source>
        <strain evidence="2 3">R33</strain>
    </source>
</reference>
<dbReference type="InterPro" id="IPR001509">
    <property type="entry name" value="Epimerase_deHydtase"/>
</dbReference>